<evidence type="ECO:0000256" key="1">
    <source>
        <dbReference type="SAM" id="Coils"/>
    </source>
</evidence>
<sequence length="339" mass="36970">MAFEKELAEWGAKGIQPPESKRAKGWEVEDRPPADWLNWQMNRTYEAMKEIQEKAAEKEEVIKVLNDSKKYTDEKVKDIDLTKITPESIGAAKKADFDAHVQDTTKHVTAAERDDWNSKAAGSHKHDASDIATGTMAADRLPGASVSVAGIVQLSTATSGTRTNVAATESAVKAAMDKANEAFQSGVEWRGRIAGAINAKGVPASAADEWGVLEWKIGQIAPMARVRTNVSEGVKQFLISEDSQTTWGFYYIIVTGLSFQAKGIVVLDEAFRALAAFDLITKAGISVSGASYNHQVVYRDTLPLNEWSILATITPNSFMIPVTRYDSDSNRPANVIVYG</sequence>
<dbReference type="Pfam" id="PF03406">
    <property type="entry name" value="Phage_fiber_2"/>
    <property type="match status" value="1"/>
</dbReference>
<feature type="region of interest" description="Disordered" evidence="2">
    <location>
        <begin position="1"/>
        <end position="28"/>
    </location>
</feature>
<evidence type="ECO:0000313" key="4">
    <source>
        <dbReference type="Proteomes" id="UP001527181"/>
    </source>
</evidence>
<protein>
    <submittedName>
        <fullName evidence="3">Phage tail protein</fullName>
    </submittedName>
</protein>
<gene>
    <name evidence="3" type="ORF">M5X12_00210</name>
</gene>
<evidence type="ECO:0000256" key="2">
    <source>
        <dbReference type="SAM" id="MobiDB-lite"/>
    </source>
</evidence>
<organism evidence="3 4">
    <name type="scientific">Paenibacillus alvei</name>
    <name type="common">Bacillus alvei</name>
    <dbReference type="NCBI Taxonomy" id="44250"/>
    <lineage>
        <taxon>Bacteria</taxon>
        <taxon>Bacillati</taxon>
        <taxon>Bacillota</taxon>
        <taxon>Bacilli</taxon>
        <taxon>Bacillales</taxon>
        <taxon>Paenibacillaceae</taxon>
        <taxon>Paenibacillus</taxon>
    </lineage>
</organism>
<reference evidence="3 4" key="1">
    <citation type="submission" date="2022-05" db="EMBL/GenBank/DDBJ databases">
        <title>Genome Sequencing of Bee-Associated Microbes.</title>
        <authorList>
            <person name="Dunlap C."/>
        </authorList>
    </citation>
    <scope>NUCLEOTIDE SEQUENCE [LARGE SCALE GENOMIC DNA]</scope>
    <source>
        <strain evidence="3 4">NRRL B-04010</strain>
    </source>
</reference>
<keyword evidence="4" id="KW-1185">Reference proteome</keyword>
<comment type="caution">
    <text evidence="3">The sequence shown here is derived from an EMBL/GenBank/DDBJ whole genome shotgun (WGS) entry which is preliminary data.</text>
</comment>
<name>A0ABT4GQK8_PAEAL</name>
<feature type="coiled-coil region" evidence="1">
    <location>
        <begin position="41"/>
        <end position="68"/>
    </location>
</feature>
<dbReference type="EMBL" id="JAMDNP010000001">
    <property type="protein sequence ID" value="MCY9758984.1"/>
    <property type="molecule type" value="Genomic_DNA"/>
</dbReference>
<feature type="compositionally biased region" description="Basic and acidic residues" evidence="2">
    <location>
        <begin position="19"/>
        <end position="28"/>
    </location>
</feature>
<keyword evidence="1" id="KW-0175">Coiled coil</keyword>
<dbReference type="Proteomes" id="UP001527181">
    <property type="component" value="Unassembled WGS sequence"/>
</dbReference>
<dbReference type="RefSeq" id="WP_268600614.1">
    <property type="nucleotide sequence ID" value="NZ_JAMDNP010000001.1"/>
</dbReference>
<evidence type="ECO:0000313" key="3">
    <source>
        <dbReference type="EMBL" id="MCY9758984.1"/>
    </source>
</evidence>
<dbReference type="InterPro" id="IPR005068">
    <property type="entry name" value="Phage_lambda_Stf-r2"/>
</dbReference>
<accession>A0ABT4GQK8</accession>
<proteinExistence type="predicted"/>